<evidence type="ECO:0000256" key="2">
    <source>
        <dbReference type="ARBA" id="ARBA00022481"/>
    </source>
</evidence>
<evidence type="ECO:0000313" key="5">
    <source>
        <dbReference type="Proteomes" id="UP000295554"/>
    </source>
</evidence>
<dbReference type="OrthoDB" id="5767514at2"/>
<keyword evidence="2" id="KW-0488">Methylation</keyword>
<keyword evidence="3" id="KW-0472">Membrane</keyword>
<dbReference type="NCBIfam" id="TIGR02532">
    <property type="entry name" value="IV_pilin_GFxxxE"/>
    <property type="match status" value="1"/>
</dbReference>
<dbReference type="InterPro" id="IPR045584">
    <property type="entry name" value="Pilin-like"/>
</dbReference>
<keyword evidence="3" id="KW-0812">Transmembrane</keyword>
<evidence type="ECO:0000313" key="4">
    <source>
        <dbReference type="EMBL" id="TDG12165.1"/>
    </source>
</evidence>
<dbReference type="Pfam" id="PF00114">
    <property type="entry name" value="Pilin"/>
    <property type="match status" value="1"/>
</dbReference>
<reference evidence="4 5" key="1">
    <citation type="submission" date="2019-03" db="EMBL/GenBank/DDBJ databases">
        <title>Seongchinamella monodicae gen. nov., sp. nov., a novel member of the Gammaproteobacteria isolated from a tidal mudflat of beach.</title>
        <authorList>
            <person name="Yang H.G."/>
            <person name="Kang J.W."/>
            <person name="Lee S.D."/>
        </authorList>
    </citation>
    <scope>NUCLEOTIDE SEQUENCE [LARGE SCALE GENOMIC DNA]</scope>
    <source>
        <strain evidence="4 5">GH4-78</strain>
    </source>
</reference>
<dbReference type="GO" id="GO:0007155">
    <property type="term" value="P:cell adhesion"/>
    <property type="evidence" value="ECO:0007669"/>
    <property type="project" value="InterPro"/>
</dbReference>
<accession>A0A4R5LP88</accession>
<dbReference type="EMBL" id="SMSE01000004">
    <property type="protein sequence ID" value="TDG12165.1"/>
    <property type="molecule type" value="Genomic_DNA"/>
</dbReference>
<dbReference type="Gene3D" id="3.30.700.10">
    <property type="entry name" value="Glycoprotein, Type 4 Pilin"/>
    <property type="match status" value="1"/>
</dbReference>
<comment type="caution">
    <text evidence="4">The sequence shown here is derived from an EMBL/GenBank/DDBJ whole genome shotgun (WGS) entry which is preliminary data.</text>
</comment>
<dbReference type="InterPro" id="IPR001082">
    <property type="entry name" value="Pilin"/>
</dbReference>
<dbReference type="RefSeq" id="WP_133215120.1">
    <property type="nucleotide sequence ID" value="NZ_SMSE01000004.1"/>
</dbReference>
<evidence type="ECO:0000256" key="3">
    <source>
        <dbReference type="SAM" id="Phobius"/>
    </source>
</evidence>
<keyword evidence="3" id="KW-1133">Transmembrane helix</keyword>
<evidence type="ECO:0000256" key="1">
    <source>
        <dbReference type="ARBA" id="ARBA00005233"/>
    </source>
</evidence>
<dbReference type="AlphaFoldDB" id="A0A4R5LP88"/>
<feature type="transmembrane region" description="Helical" evidence="3">
    <location>
        <begin position="20"/>
        <end position="44"/>
    </location>
</feature>
<comment type="similarity">
    <text evidence="1">Belongs to the N-Me-Phe pilin family.</text>
</comment>
<dbReference type="Proteomes" id="UP000295554">
    <property type="component" value="Unassembled WGS sequence"/>
</dbReference>
<dbReference type="InterPro" id="IPR012902">
    <property type="entry name" value="N_methyl_site"/>
</dbReference>
<dbReference type="Pfam" id="PF07963">
    <property type="entry name" value="N_methyl"/>
    <property type="match status" value="1"/>
</dbReference>
<sequence>MNTEAQAPRAPGCTRAQAGFTVIELMIVVTIVSILAVIAMPAYVEYATRSKVSEAMGFMGEAKTSVSEYFYTNGYEWPTNNSDAGLPDPADYDAYDFVKELMVTVNPVPGTISITLDLPNTPADNKQLQLVPSTSTGEIVWTCRPAPAPDGVENKYAPANCRI</sequence>
<name>A0A4R5LP88_9GAMM</name>
<keyword evidence="5" id="KW-1185">Reference proteome</keyword>
<dbReference type="SUPFAM" id="SSF54523">
    <property type="entry name" value="Pili subunits"/>
    <property type="match status" value="1"/>
</dbReference>
<gene>
    <name evidence="4" type="ORF">E2F43_17615</name>
</gene>
<dbReference type="GO" id="GO:0009289">
    <property type="term" value="C:pilus"/>
    <property type="evidence" value="ECO:0007669"/>
    <property type="project" value="InterPro"/>
</dbReference>
<proteinExistence type="inferred from homology"/>
<protein>
    <submittedName>
        <fullName evidence="4">Pilin</fullName>
    </submittedName>
</protein>
<organism evidence="4 5">
    <name type="scientific">Seongchinamella unica</name>
    <dbReference type="NCBI Taxonomy" id="2547392"/>
    <lineage>
        <taxon>Bacteria</taxon>
        <taxon>Pseudomonadati</taxon>
        <taxon>Pseudomonadota</taxon>
        <taxon>Gammaproteobacteria</taxon>
        <taxon>Cellvibrionales</taxon>
        <taxon>Halieaceae</taxon>
        <taxon>Seongchinamella</taxon>
    </lineage>
</organism>